<reference evidence="4" key="1">
    <citation type="submission" date="2020-05" db="UniProtKB">
        <authorList>
            <consortium name="EnsemblMetazoa"/>
        </authorList>
    </citation>
    <scope>IDENTIFICATION</scope>
    <source>
        <strain evidence="4">USDA</strain>
    </source>
</reference>
<keyword evidence="5" id="KW-1185">Reference proteome</keyword>
<sequence>MKFAIVLVACLLAFTYANEEADIVKADSEVNVEDFKYALELTNHIKASQEGHLQDKDNWVVKGEYEYISKEGKPIKVTYTADDHGYHPVVEQ</sequence>
<dbReference type="KEGG" id="scac:106088239"/>
<dbReference type="InterPro" id="IPR031311">
    <property type="entry name" value="CHIT_BIND_RR_consensus"/>
</dbReference>
<gene>
    <name evidence="4" type="primary">106088239</name>
</gene>
<name>A0A1I8NNY4_STOCA</name>
<feature type="signal peptide" evidence="3">
    <location>
        <begin position="1"/>
        <end position="17"/>
    </location>
</feature>
<dbReference type="InterPro" id="IPR000618">
    <property type="entry name" value="Insect_cuticle"/>
</dbReference>
<dbReference type="Proteomes" id="UP000095300">
    <property type="component" value="Unassembled WGS sequence"/>
</dbReference>
<evidence type="ECO:0000256" key="1">
    <source>
        <dbReference type="ARBA" id="ARBA00022460"/>
    </source>
</evidence>
<dbReference type="EnsemblMetazoa" id="SCAU000745-RA">
    <property type="protein sequence ID" value="SCAU000745-PA"/>
    <property type="gene ID" value="SCAU000745"/>
</dbReference>
<accession>A0A1I8NNY4</accession>
<dbReference type="VEuPathDB" id="VectorBase:SCAU000745"/>
<evidence type="ECO:0000313" key="4">
    <source>
        <dbReference type="EnsemblMetazoa" id="SCAU000745-PA"/>
    </source>
</evidence>
<feature type="chain" id="PRO_5009325254" description="Larval cuticle protein 9" evidence="3">
    <location>
        <begin position="18"/>
        <end position="92"/>
    </location>
</feature>
<evidence type="ECO:0000256" key="2">
    <source>
        <dbReference type="PROSITE-ProRule" id="PRU00497"/>
    </source>
</evidence>
<dbReference type="PROSITE" id="PS51155">
    <property type="entry name" value="CHIT_BIND_RR_2"/>
    <property type="match status" value="1"/>
</dbReference>
<dbReference type="Pfam" id="PF00379">
    <property type="entry name" value="Chitin_bind_4"/>
    <property type="match status" value="1"/>
</dbReference>
<evidence type="ECO:0000313" key="5">
    <source>
        <dbReference type="Proteomes" id="UP000095300"/>
    </source>
</evidence>
<dbReference type="GO" id="GO:0042302">
    <property type="term" value="F:structural constituent of cuticle"/>
    <property type="evidence" value="ECO:0007669"/>
    <property type="project" value="UniProtKB-UniRule"/>
</dbReference>
<keyword evidence="3" id="KW-0732">Signal</keyword>
<dbReference type="PROSITE" id="PS00233">
    <property type="entry name" value="CHIT_BIND_RR_1"/>
    <property type="match status" value="1"/>
</dbReference>
<proteinExistence type="predicted"/>
<evidence type="ECO:0000256" key="3">
    <source>
        <dbReference type="SAM" id="SignalP"/>
    </source>
</evidence>
<dbReference type="OrthoDB" id="6629557at2759"/>
<organism evidence="4 5">
    <name type="scientific">Stomoxys calcitrans</name>
    <name type="common">Stable fly</name>
    <name type="synonym">Conops calcitrans</name>
    <dbReference type="NCBI Taxonomy" id="35570"/>
    <lineage>
        <taxon>Eukaryota</taxon>
        <taxon>Metazoa</taxon>
        <taxon>Ecdysozoa</taxon>
        <taxon>Arthropoda</taxon>
        <taxon>Hexapoda</taxon>
        <taxon>Insecta</taxon>
        <taxon>Pterygota</taxon>
        <taxon>Neoptera</taxon>
        <taxon>Endopterygota</taxon>
        <taxon>Diptera</taxon>
        <taxon>Brachycera</taxon>
        <taxon>Muscomorpha</taxon>
        <taxon>Muscoidea</taxon>
        <taxon>Muscidae</taxon>
        <taxon>Stomoxys</taxon>
    </lineage>
</organism>
<keyword evidence="1 2" id="KW-0193">Cuticle</keyword>
<dbReference type="AlphaFoldDB" id="A0A1I8NNY4"/>
<evidence type="ECO:0008006" key="6">
    <source>
        <dbReference type="Google" id="ProtNLM"/>
    </source>
</evidence>
<protein>
    <recommendedName>
        <fullName evidence="6">Larval cuticle protein 9</fullName>
    </recommendedName>
</protein>